<dbReference type="OrthoDB" id="3934993at2"/>
<dbReference type="CDD" id="cd01991">
    <property type="entry name" value="Asn_synthase_B_C"/>
    <property type="match status" value="1"/>
</dbReference>
<sequence length="478" mass="51632">MAPLSKWCVVTNTTAPDLAGSAVHGELGALHVYHRGPAGTALPADPPFVLDVATLAPESGSRDPVMSTTVRIDPDAVTVRVSALNENPVYYAANRMRGLFAYFTDLLLAPLVLPALGLPVALTDTAIGHERGTLLRGVSRLPDGIVARTCYNAGRWLTDVADSHDPLGDFSDPHRDDPLDAGEAQLDALAAEIRRIDATTPEGTGYATLLSGGIDSGTVTHLAATAGLPVTPYSVATPWGDELADAAELCAELGIGLEAVRLTEDDIIASIPEAVRWLGVCEPEVVEVALTATSVQRLGAVPADRVLLTGYGSDLINAGLYRPFDHRDDLIDQVLSAVDRTRRSNELSNRMPLAYGTRVHHPFWAWPVMRVALETTPECKVREGREKYHLRTAMSRRVPEPIAWRKKIAVHHGGGLQDGVTRRLEKETGSTDRQAVYRACFTELLDRAAQGELEPRDPWAIFEGAVRRVRDVSPPARG</sequence>
<dbReference type="Gene3D" id="3.40.50.620">
    <property type="entry name" value="HUPs"/>
    <property type="match status" value="1"/>
</dbReference>
<dbReference type="GO" id="GO:0005524">
    <property type="term" value="F:ATP binding"/>
    <property type="evidence" value="ECO:0007669"/>
    <property type="project" value="UniProtKB-KW"/>
</dbReference>
<dbReference type="RefSeq" id="WP_031058282.1">
    <property type="nucleotide sequence ID" value="NZ_KQ948147.1"/>
</dbReference>
<evidence type="ECO:0000313" key="4">
    <source>
        <dbReference type="EMBL" id="KUM87091.1"/>
    </source>
</evidence>
<dbReference type="GO" id="GO:0006529">
    <property type="term" value="P:asparagine biosynthetic process"/>
    <property type="evidence" value="ECO:0007669"/>
    <property type="project" value="InterPro"/>
</dbReference>
<proteinExistence type="predicted"/>
<dbReference type="InterPro" id="IPR014729">
    <property type="entry name" value="Rossmann-like_a/b/a_fold"/>
</dbReference>
<organism evidence="4 5">
    <name type="scientific">Streptomyces pseudovenezuelae</name>
    <dbReference type="NCBI Taxonomy" id="67350"/>
    <lineage>
        <taxon>Bacteria</taxon>
        <taxon>Bacillati</taxon>
        <taxon>Actinomycetota</taxon>
        <taxon>Actinomycetes</taxon>
        <taxon>Kitasatosporales</taxon>
        <taxon>Streptomycetaceae</taxon>
        <taxon>Streptomyces</taxon>
        <taxon>Streptomyces aurantiacus group</taxon>
    </lineage>
</organism>
<dbReference type="SUPFAM" id="SSF52402">
    <property type="entry name" value="Adenine nucleotide alpha hydrolases-like"/>
    <property type="match status" value="1"/>
</dbReference>
<keyword evidence="1" id="KW-0547">Nucleotide-binding</keyword>
<reference evidence="4 5" key="1">
    <citation type="submission" date="2015-10" db="EMBL/GenBank/DDBJ databases">
        <title>Draft genome sequence of Streptomyces pseudovenezuelae DSM 40212, type strain for the species Streptomyces pseudovenezuelae.</title>
        <authorList>
            <person name="Ruckert C."/>
            <person name="Winkler A."/>
            <person name="Kalinowski J."/>
            <person name="Kampfer P."/>
            <person name="Glaeser S."/>
        </authorList>
    </citation>
    <scope>NUCLEOTIDE SEQUENCE [LARGE SCALE GENOMIC DNA]</scope>
    <source>
        <strain evidence="4 5">DSM 40212</strain>
    </source>
</reference>
<feature type="domain" description="Asparagine synthetase" evidence="3">
    <location>
        <begin position="349"/>
        <end position="460"/>
    </location>
</feature>
<dbReference type="EMBL" id="LMWM01000018">
    <property type="protein sequence ID" value="KUM87091.1"/>
    <property type="molecule type" value="Genomic_DNA"/>
</dbReference>
<evidence type="ECO:0000256" key="1">
    <source>
        <dbReference type="ARBA" id="ARBA00022741"/>
    </source>
</evidence>
<evidence type="ECO:0000256" key="2">
    <source>
        <dbReference type="ARBA" id="ARBA00022840"/>
    </source>
</evidence>
<evidence type="ECO:0000259" key="3">
    <source>
        <dbReference type="Pfam" id="PF00733"/>
    </source>
</evidence>
<dbReference type="InterPro" id="IPR001962">
    <property type="entry name" value="Asn_synthase"/>
</dbReference>
<name>A0A101N5W6_9ACTN</name>
<protein>
    <recommendedName>
        <fullName evidence="3">Asparagine synthetase domain-containing protein</fullName>
    </recommendedName>
</protein>
<feature type="domain" description="Asparagine synthetase" evidence="3">
    <location>
        <begin position="206"/>
        <end position="322"/>
    </location>
</feature>
<dbReference type="GO" id="GO:0004066">
    <property type="term" value="F:asparagine synthase (glutamine-hydrolyzing) activity"/>
    <property type="evidence" value="ECO:0007669"/>
    <property type="project" value="InterPro"/>
</dbReference>
<comment type="caution">
    <text evidence="4">The sequence shown here is derived from an EMBL/GenBank/DDBJ whole genome shotgun (WGS) entry which is preliminary data.</text>
</comment>
<dbReference type="PANTHER" id="PTHR11772">
    <property type="entry name" value="ASPARAGINE SYNTHETASE"/>
    <property type="match status" value="1"/>
</dbReference>
<accession>A0A101N5W6</accession>
<dbReference type="AlphaFoldDB" id="A0A101N5W6"/>
<dbReference type="Pfam" id="PF00733">
    <property type="entry name" value="Asn_synthase"/>
    <property type="match status" value="2"/>
</dbReference>
<keyword evidence="2" id="KW-0067">ATP-binding</keyword>
<dbReference type="Proteomes" id="UP000053039">
    <property type="component" value="Unassembled WGS sequence"/>
</dbReference>
<gene>
    <name evidence="4" type="ORF">AQI94_17170</name>
</gene>
<dbReference type="PANTHER" id="PTHR11772:SF2">
    <property type="entry name" value="ASPARAGINE SYNTHETASE [GLUTAMINE-HYDROLYZING]"/>
    <property type="match status" value="1"/>
</dbReference>
<evidence type="ECO:0000313" key="5">
    <source>
        <dbReference type="Proteomes" id="UP000053039"/>
    </source>
</evidence>
<dbReference type="GO" id="GO:0005829">
    <property type="term" value="C:cytosol"/>
    <property type="evidence" value="ECO:0007669"/>
    <property type="project" value="TreeGrafter"/>
</dbReference>
<dbReference type="InterPro" id="IPR050795">
    <property type="entry name" value="Asn_Synthetase"/>
</dbReference>